<keyword evidence="7" id="KW-1185">Reference proteome</keyword>
<comment type="caution">
    <text evidence="6">The sequence shown here is derived from an EMBL/GenBank/DDBJ whole genome shotgun (WGS) entry which is preliminary data.</text>
</comment>
<proteinExistence type="inferred from homology"/>
<dbReference type="InterPro" id="IPR036390">
    <property type="entry name" value="WH_DNA-bd_sf"/>
</dbReference>
<keyword evidence="2" id="KW-0805">Transcription regulation</keyword>
<dbReference type="FunFam" id="1.10.10.10:FF:000001">
    <property type="entry name" value="LysR family transcriptional regulator"/>
    <property type="match status" value="1"/>
</dbReference>
<dbReference type="Gene3D" id="1.10.10.10">
    <property type="entry name" value="Winged helix-like DNA-binding domain superfamily/Winged helix DNA-binding domain"/>
    <property type="match status" value="1"/>
</dbReference>
<dbReference type="InterPro" id="IPR058163">
    <property type="entry name" value="LysR-type_TF_proteobact-type"/>
</dbReference>
<dbReference type="InterPro" id="IPR005119">
    <property type="entry name" value="LysR_subst-bd"/>
</dbReference>
<dbReference type="Gene3D" id="3.40.190.290">
    <property type="match status" value="1"/>
</dbReference>
<evidence type="ECO:0000313" key="6">
    <source>
        <dbReference type="EMBL" id="EFU67129.1"/>
    </source>
</evidence>
<evidence type="ECO:0000256" key="4">
    <source>
        <dbReference type="ARBA" id="ARBA00023163"/>
    </source>
</evidence>
<name>E6KZD4_9PAST</name>
<dbReference type="InterPro" id="IPR000847">
    <property type="entry name" value="LysR_HTH_N"/>
</dbReference>
<dbReference type="GO" id="GO:0003700">
    <property type="term" value="F:DNA-binding transcription factor activity"/>
    <property type="evidence" value="ECO:0007669"/>
    <property type="project" value="InterPro"/>
</dbReference>
<protein>
    <submittedName>
        <fullName evidence="6">LysR family transcriptional regulator protein</fullName>
    </submittedName>
</protein>
<dbReference type="GO" id="GO:0043565">
    <property type="term" value="F:sequence-specific DNA binding"/>
    <property type="evidence" value="ECO:0007669"/>
    <property type="project" value="TreeGrafter"/>
</dbReference>
<dbReference type="Pfam" id="PF03466">
    <property type="entry name" value="LysR_substrate"/>
    <property type="match status" value="1"/>
</dbReference>
<evidence type="ECO:0000259" key="5">
    <source>
        <dbReference type="PROSITE" id="PS50931"/>
    </source>
</evidence>
<evidence type="ECO:0000256" key="3">
    <source>
        <dbReference type="ARBA" id="ARBA00023125"/>
    </source>
</evidence>
<sequence length="301" mass="34922">MMNKLEALRYFCSAAETLNFRETAQRLAVSPQVVTRMIADLETLLGESLFKRNTRNIKLTEFGEQFLPKATQYLAKGEQLFAKNNVKEKAMQGVVRITLPPMPYNDEILFELLTALEPYPDIAIDWRVGIDKLKSVDDQIDIGLRICQEPELDWVAQHICTFSEKIVASPALLKRLDFPKDLQDLAQNYPLSGLIDPKLKRIWQWQINAEQRFMPNRAIFFASDVQSELQSALAGRTCSYLINSVCDPYLENGRLVELFPEIEKQKWQLYLYRPYQTIVAERVIWVYNRLKEILLAKIVQT</sequence>
<dbReference type="Proteomes" id="UP000032871">
    <property type="component" value="Unassembled WGS sequence"/>
</dbReference>
<dbReference type="SUPFAM" id="SSF46785">
    <property type="entry name" value="Winged helix' DNA-binding domain"/>
    <property type="match status" value="1"/>
</dbReference>
<dbReference type="AlphaFoldDB" id="E6KZD4"/>
<gene>
    <name evidence="6" type="primary">lysR2</name>
    <name evidence="6" type="ORF">HMPREF9064_1476</name>
</gene>
<dbReference type="Pfam" id="PF00126">
    <property type="entry name" value="HTH_1"/>
    <property type="match status" value="1"/>
</dbReference>
<evidence type="ECO:0000256" key="2">
    <source>
        <dbReference type="ARBA" id="ARBA00023015"/>
    </source>
</evidence>
<accession>E6KZD4</accession>
<comment type="similarity">
    <text evidence="1">Belongs to the LysR transcriptional regulatory family.</text>
</comment>
<keyword evidence="3" id="KW-0238">DNA-binding</keyword>
<evidence type="ECO:0000313" key="7">
    <source>
        <dbReference type="Proteomes" id="UP000032871"/>
    </source>
</evidence>
<reference evidence="6 7" key="1">
    <citation type="submission" date="2010-12" db="EMBL/GenBank/DDBJ databases">
        <authorList>
            <person name="Muzny D."/>
            <person name="Qin X."/>
            <person name="Deng J."/>
            <person name="Jiang H."/>
            <person name="Liu Y."/>
            <person name="Qu J."/>
            <person name="Song X.-Z."/>
            <person name="Zhang L."/>
            <person name="Thornton R."/>
            <person name="Coyle M."/>
            <person name="Francisco L."/>
            <person name="Jackson L."/>
            <person name="Javaid M."/>
            <person name="Korchina V."/>
            <person name="Kovar C."/>
            <person name="Mata R."/>
            <person name="Mathew T."/>
            <person name="Ngo R."/>
            <person name="Nguyen L."/>
            <person name="Nguyen N."/>
            <person name="Okwuonu G."/>
            <person name="Ongeri F."/>
            <person name="Pham C."/>
            <person name="Simmons D."/>
            <person name="Wilczek-Boney K."/>
            <person name="Hale W."/>
            <person name="Jakkamsetti A."/>
            <person name="Pham P."/>
            <person name="Ruth R."/>
            <person name="San Lucas F."/>
            <person name="Warren J."/>
            <person name="Zhang J."/>
            <person name="Zhao Z."/>
            <person name="Zhou C."/>
            <person name="Zhu D."/>
            <person name="Lee S."/>
            <person name="Bess C."/>
            <person name="Blankenburg K."/>
            <person name="Forbes L."/>
            <person name="Fu Q."/>
            <person name="Gubbala S."/>
            <person name="Hirani K."/>
            <person name="Jayaseelan J.C."/>
            <person name="Lara F."/>
            <person name="Munidasa M."/>
            <person name="Palculict T."/>
            <person name="Patil S."/>
            <person name="Pu L.-L."/>
            <person name="Saada N."/>
            <person name="Tang L."/>
            <person name="Weissenberger G."/>
            <person name="Zhu Y."/>
            <person name="Hemphill L."/>
            <person name="Shang Y."/>
            <person name="Youmans B."/>
            <person name="Ayvaz T."/>
            <person name="Ross M."/>
            <person name="Santibanez J."/>
            <person name="Aqrawi P."/>
            <person name="Gross S."/>
            <person name="Joshi V."/>
            <person name="Fowler G."/>
            <person name="Nazareth L."/>
            <person name="Reid J."/>
            <person name="Worley K."/>
            <person name="Petrosino J."/>
            <person name="Highlander S."/>
            <person name="Gibbs R."/>
        </authorList>
    </citation>
    <scope>NUCLEOTIDE SEQUENCE [LARGE SCALE GENOMIC DNA]</scope>
    <source>
        <strain evidence="6 7">ATCC 33393</strain>
    </source>
</reference>
<dbReference type="HOGENOM" id="CLU_039613_16_1_6"/>
<dbReference type="PANTHER" id="PTHR30537">
    <property type="entry name" value="HTH-TYPE TRANSCRIPTIONAL REGULATOR"/>
    <property type="match status" value="1"/>
</dbReference>
<organism evidence="6 7">
    <name type="scientific">Aggregatibacter segnis ATCC 33393</name>
    <dbReference type="NCBI Taxonomy" id="888057"/>
    <lineage>
        <taxon>Bacteria</taxon>
        <taxon>Pseudomonadati</taxon>
        <taxon>Pseudomonadota</taxon>
        <taxon>Gammaproteobacteria</taxon>
        <taxon>Pasteurellales</taxon>
        <taxon>Pasteurellaceae</taxon>
        <taxon>Aggregatibacter</taxon>
    </lineage>
</organism>
<feature type="domain" description="HTH lysR-type" evidence="5">
    <location>
        <begin position="1"/>
        <end position="60"/>
    </location>
</feature>
<dbReference type="InterPro" id="IPR036388">
    <property type="entry name" value="WH-like_DNA-bd_sf"/>
</dbReference>
<dbReference type="PANTHER" id="PTHR30537:SF5">
    <property type="entry name" value="HTH-TYPE TRANSCRIPTIONAL ACTIVATOR TTDR-RELATED"/>
    <property type="match status" value="1"/>
</dbReference>
<dbReference type="PROSITE" id="PS50931">
    <property type="entry name" value="HTH_LYSR"/>
    <property type="match status" value="1"/>
</dbReference>
<keyword evidence="4" id="KW-0804">Transcription</keyword>
<dbReference type="SUPFAM" id="SSF53850">
    <property type="entry name" value="Periplasmic binding protein-like II"/>
    <property type="match status" value="1"/>
</dbReference>
<dbReference type="GO" id="GO:0006351">
    <property type="term" value="P:DNA-templated transcription"/>
    <property type="evidence" value="ECO:0007669"/>
    <property type="project" value="TreeGrafter"/>
</dbReference>
<evidence type="ECO:0000256" key="1">
    <source>
        <dbReference type="ARBA" id="ARBA00009437"/>
    </source>
</evidence>
<dbReference type="EMBL" id="AEPS01000010">
    <property type="protein sequence ID" value="EFU67129.1"/>
    <property type="molecule type" value="Genomic_DNA"/>
</dbReference>